<accession>A0A9P7U8V1</accession>
<dbReference type="Proteomes" id="UP000699042">
    <property type="component" value="Unassembled WGS sequence"/>
</dbReference>
<sequence>MRIQHPPTRTELSPSPSYLRPTLSALSGLHEPPANQVSPKRPNHIHPDAGFLTRVEGWETGECGE</sequence>
<organism evidence="2 3">
    <name type="scientific">Colletotrichum scovillei</name>
    <dbReference type="NCBI Taxonomy" id="1209932"/>
    <lineage>
        <taxon>Eukaryota</taxon>
        <taxon>Fungi</taxon>
        <taxon>Dikarya</taxon>
        <taxon>Ascomycota</taxon>
        <taxon>Pezizomycotina</taxon>
        <taxon>Sordariomycetes</taxon>
        <taxon>Hypocreomycetidae</taxon>
        <taxon>Glomerellales</taxon>
        <taxon>Glomerellaceae</taxon>
        <taxon>Colletotrichum</taxon>
        <taxon>Colletotrichum acutatum species complex</taxon>
    </lineage>
</organism>
<evidence type="ECO:0000313" key="3">
    <source>
        <dbReference type="Proteomes" id="UP000699042"/>
    </source>
</evidence>
<keyword evidence="3" id="KW-1185">Reference proteome</keyword>
<dbReference type="EMBL" id="JAESDN010000008">
    <property type="protein sequence ID" value="KAG7046944.1"/>
    <property type="molecule type" value="Genomic_DNA"/>
</dbReference>
<comment type="caution">
    <text evidence="2">The sequence shown here is derived from an EMBL/GenBank/DDBJ whole genome shotgun (WGS) entry which is preliminary data.</text>
</comment>
<gene>
    <name evidence="2" type="ORF">JMJ77_015161</name>
</gene>
<dbReference type="AlphaFoldDB" id="A0A9P7U8V1"/>
<name>A0A9P7U8V1_9PEZI</name>
<evidence type="ECO:0000313" key="2">
    <source>
        <dbReference type="EMBL" id="KAG7046944.1"/>
    </source>
</evidence>
<protein>
    <submittedName>
        <fullName evidence="2">Uncharacterized protein</fullName>
    </submittedName>
</protein>
<feature type="region of interest" description="Disordered" evidence="1">
    <location>
        <begin position="1"/>
        <end position="46"/>
    </location>
</feature>
<reference evidence="2" key="1">
    <citation type="submission" date="2021-05" db="EMBL/GenBank/DDBJ databases">
        <title>Comparative genomics of three Colletotrichum scovillei strains and genetic complementation revealed genes involved fungal growth and virulence on chili pepper.</title>
        <authorList>
            <person name="Hsieh D.-K."/>
            <person name="Chuang S.-C."/>
            <person name="Chen C.-Y."/>
            <person name="Chao Y.-T."/>
            <person name="Lu M.-Y.J."/>
            <person name="Lee M.-H."/>
            <person name="Shih M.-C."/>
        </authorList>
    </citation>
    <scope>NUCLEOTIDE SEQUENCE</scope>
    <source>
        <strain evidence="2">Coll-153</strain>
    </source>
</reference>
<proteinExistence type="predicted"/>
<evidence type="ECO:0000256" key="1">
    <source>
        <dbReference type="SAM" id="MobiDB-lite"/>
    </source>
</evidence>